<protein>
    <submittedName>
        <fullName evidence="2">UPF0481 protein</fullName>
    </submittedName>
</protein>
<keyword evidence="1" id="KW-0812">Transmembrane</keyword>
<proteinExistence type="predicted"/>
<keyword evidence="1" id="KW-1133">Transmembrane helix</keyword>
<organism evidence="2 3">
    <name type="scientific">Glycine soja</name>
    <name type="common">Wild soybean</name>
    <dbReference type="NCBI Taxonomy" id="3848"/>
    <lineage>
        <taxon>Eukaryota</taxon>
        <taxon>Viridiplantae</taxon>
        <taxon>Streptophyta</taxon>
        <taxon>Embryophyta</taxon>
        <taxon>Tracheophyta</taxon>
        <taxon>Spermatophyta</taxon>
        <taxon>Magnoliopsida</taxon>
        <taxon>eudicotyledons</taxon>
        <taxon>Gunneridae</taxon>
        <taxon>Pentapetalae</taxon>
        <taxon>rosids</taxon>
        <taxon>fabids</taxon>
        <taxon>Fabales</taxon>
        <taxon>Fabaceae</taxon>
        <taxon>Papilionoideae</taxon>
        <taxon>50 kb inversion clade</taxon>
        <taxon>NPAAA clade</taxon>
        <taxon>indigoferoid/millettioid clade</taxon>
        <taxon>Phaseoleae</taxon>
        <taxon>Glycine</taxon>
        <taxon>Glycine subgen. Soja</taxon>
    </lineage>
</organism>
<dbReference type="AlphaFoldDB" id="A0A445L6E5"/>
<evidence type="ECO:0000313" key="3">
    <source>
        <dbReference type="Proteomes" id="UP000289340"/>
    </source>
</evidence>
<evidence type="ECO:0000256" key="1">
    <source>
        <dbReference type="SAM" id="Phobius"/>
    </source>
</evidence>
<sequence>MQSIERDLQTQQPKIQRVDIHMRKNQNFAKYFSPRMLSIGPIHHGKENLRLGEHYKLIWTAMYLKESKQNPEDLCQKIELHIEEVKGFYTKEAIGDYNDNDLVWMLFVDGCSVLQIMQKLDAVHPKKLRIKFDQQEHVIMDLHLLENQVPYKVLELLSNNDEAMLLHSMFNLGFDGFLSYIVYDSLIPFNDSESWAKIFEKLLSDEDLPQAKRKPNHVLDFVRLMFLKIDYKDLMVNKSKQENEIPKKGDGEHKIDVKGRHSSWLTYKNIRELKAAGIQVRKNETLCLNNVSFVSKWFSGELTLPWFHVDELFFYIYLNMIAYEKCPDFHYNYDICSYLAFLDTLVDDANDLKELRLAGVCQNTLGSDEEVAKLLNSIGTELASKEFCLLSTGMMAYNEKYTRVRDEIKKHCNTKWKTWMAQVYNTHFSNPWSICAFLAAALALVLTAIQTWLAFLSNN</sequence>
<dbReference type="EMBL" id="QZWG01000003">
    <property type="protein sequence ID" value="RZC18851.1"/>
    <property type="molecule type" value="Genomic_DNA"/>
</dbReference>
<dbReference type="Pfam" id="PF03140">
    <property type="entry name" value="DUF247"/>
    <property type="match status" value="1"/>
</dbReference>
<keyword evidence="1" id="KW-0472">Membrane</keyword>
<comment type="caution">
    <text evidence="2">The sequence shown here is derived from an EMBL/GenBank/DDBJ whole genome shotgun (WGS) entry which is preliminary data.</text>
</comment>
<dbReference type="PANTHER" id="PTHR31170">
    <property type="entry name" value="BNAC04G53230D PROTEIN"/>
    <property type="match status" value="1"/>
</dbReference>
<dbReference type="Proteomes" id="UP000289340">
    <property type="component" value="Chromosome 3"/>
</dbReference>
<dbReference type="InterPro" id="IPR004158">
    <property type="entry name" value="DUF247_pln"/>
</dbReference>
<dbReference type="Gramene" id="XM_028367946.1">
    <property type="protein sequence ID" value="XP_028223747.1"/>
    <property type="gene ID" value="LOC114405373"/>
</dbReference>
<name>A0A445L6E5_GLYSO</name>
<feature type="transmembrane region" description="Helical" evidence="1">
    <location>
        <begin position="431"/>
        <end position="456"/>
    </location>
</feature>
<dbReference type="PANTHER" id="PTHR31170:SF20">
    <property type="entry name" value="DUF247 DOMAIN PROTEIN"/>
    <property type="match status" value="1"/>
</dbReference>
<accession>A0A445L6E5</accession>
<gene>
    <name evidence="2" type="ORF">D0Y65_005894</name>
</gene>
<keyword evidence="3" id="KW-1185">Reference proteome</keyword>
<evidence type="ECO:0000313" key="2">
    <source>
        <dbReference type="EMBL" id="RZC18851.1"/>
    </source>
</evidence>
<reference evidence="2 3" key="1">
    <citation type="submission" date="2018-09" db="EMBL/GenBank/DDBJ databases">
        <title>A high-quality reference genome of wild soybean provides a powerful tool to mine soybean genomes.</title>
        <authorList>
            <person name="Xie M."/>
            <person name="Chung C.Y.L."/>
            <person name="Li M.-W."/>
            <person name="Wong F.-L."/>
            <person name="Chan T.-F."/>
            <person name="Lam H.-M."/>
        </authorList>
    </citation>
    <scope>NUCLEOTIDE SEQUENCE [LARGE SCALE GENOMIC DNA]</scope>
    <source>
        <strain evidence="3">cv. W05</strain>
        <tissue evidence="2">Hypocotyl of etiolated seedlings</tissue>
    </source>
</reference>